<proteinExistence type="predicted"/>
<reference evidence="1" key="1">
    <citation type="journal article" date="2020" name="Nature">
        <title>Giant virus diversity and host interactions through global metagenomics.</title>
        <authorList>
            <person name="Schulz F."/>
            <person name="Roux S."/>
            <person name="Paez-Espino D."/>
            <person name="Jungbluth S."/>
            <person name="Walsh D.A."/>
            <person name="Denef V.J."/>
            <person name="McMahon K.D."/>
            <person name="Konstantinidis K.T."/>
            <person name="Eloe-Fadrosh E.A."/>
            <person name="Kyrpides N.C."/>
            <person name="Woyke T."/>
        </authorList>
    </citation>
    <scope>NUCLEOTIDE SEQUENCE</scope>
    <source>
        <strain evidence="1">GVMAG-S-1101164-72</strain>
    </source>
</reference>
<name>A0A6C0AQB2_9ZZZZ</name>
<sequence length="43" mass="4661">MSKKLSVDGPNAIYIAKATNKTAAIITGIRIDPFFILLRATIL</sequence>
<dbReference type="AlphaFoldDB" id="A0A6C0AQB2"/>
<organism evidence="1">
    <name type="scientific">viral metagenome</name>
    <dbReference type="NCBI Taxonomy" id="1070528"/>
    <lineage>
        <taxon>unclassified sequences</taxon>
        <taxon>metagenomes</taxon>
        <taxon>organismal metagenomes</taxon>
    </lineage>
</organism>
<protein>
    <submittedName>
        <fullName evidence="1">Uncharacterized protein</fullName>
    </submittedName>
</protein>
<dbReference type="EMBL" id="MN740760">
    <property type="protein sequence ID" value="QHS81882.1"/>
    <property type="molecule type" value="Genomic_DNA"/>
</dbReference>
<evidence type="ECO:0000313" key="1">
    <source>
        <dbReference type="EMBL" id="QHS81882.1"/>
    </source>
</evidence>
<accession>A0A6C0AQB2</accession>